<comment type="caution">
    <text evidence="1">The sequence shown here is derived from an EMBL/GenBank/DDBJ whole genome shotgun (WGS) entry which is preliminary data.</text>
</comment>
<dbReference type="EMBL" id="JACVVK020000196">
    <property type="protein sequence ID" value="KAK7485300.1"/>
    <property type="molecule type" value="Genomic_DNA"/>
</dbReference>
<reference evidence="1 2" key="1">
    <citation type="journal article" date="2023" name="Sci. Data">
        <title>Genome assembly of the Korean intertidal mud-creeper Batillaria attramentaria.</title>
        <authorList>
            <person name="Patra A.K."/>
            <person name="Ho P.T."/>
            <person name="Jun S."/>
            <person name="Lee S.J."/>
            <person name="Kim Y."/>
            <person name="Won Y.J."/>
        </authorList>
    </citation>
    <scope>NUCLEOTIDE SEQUENCE [LARGE SCALE GENOMIC DNA]</scope>
    <source>
        <strain evidence="1">Wonlab-2016</strain>
    </source>
</reference>
<dbReference type="Proteomes" id="UP001519460">
    <property type="component" value="Unassembled WGS sequence"/>
</dbReference>
<accession>A0ABD0KED4</accession>
<proteinExistence type="predicted"/>
<gene>
    <name evidence="1" type="ORF">BaRGS_00023399</name>
</gene>
<sequence>MTETGTVRSRHNFELTPLVAARFVLVRGRQACAASETIVDCHNGGVLGFNINLPPNSPPSPPRISPFLSTPTTPNPLLHESCPCSSPRAAIRSGSLAALLGDRTAGSFVPPYALPSRSFL</sequence>
<name>A0ABD0KED4_9CAEN</name>
<organism evidence="1 2">
    <name type="scientific">Batillaria attramentaria</name>
    <dbReference type="NCBI Taxonomy" id="370345"/>
    <lineage>
        <taxon>Eukaryota</taxon>
        <taxon>Metazoa</taxon>
        <taxon>Spiralia</taxon>
        <taxon>Lophotrochozoa</taxon>
        <taxon>Mollusca</taxon>
        <taxon>Gastropoda</taxon>
        <taxon>Caenogastropoda</taxon>
        <taxon>Sorbeoconcha</taxon>
        <taxon>Cerithioidea</taxon>
        <taxon>Batillariidae</taxon>
        <taxon>Batillaria</taxon>
    </lineage>
</organism>
<evidence type="ECO:0000313" key="2">
    <source>
        <dbReference type="Proteomes" id="UP001519460"/>
    </source>
</evidence>
<protein>
    <submittedName>
        <fullName evidence="1">Uncharacterized protein</fullName>
    </submittedName>
</protein>
<keyword evidence="2" id="KW-1185">Reference proteome</keyword>
<evidence type="ECO:0000313" key="1">
    <source>
        <dbReference type="EMBL" id="KAK7485300.1"/>
    </source>
</evidence>
<dbReference type="AlphaFoldDB" id="A0ABD0KED4"/>